<accession>A0A6C0H4U5</accession>
<proteinExistence type="predicted"/>
<dbReference type="AlphaFoldDB" id="A0A6C0H4U5"/>
<dbReference type="EMBL" id="MN739879">
    <property type="protein sequence ID" value="QHT75489.1"/>
    <property type="molecule type" value="Genomic_DNA"/>
</dbReference>
<keyword evidence="1" id="KW-0175">Coiled coil</keyword>
<evidence type="ECO:0000256" key="1">
    <source>
        <dbReference type="SAM" id="Coils"/>
    </source>
</evidence>
<sequence>MNKKYIGKNIIDIEIKDLYRKVIGFHSLSENLIFDDYYIRIDINGNIFIGHRSYDNDHNSFNVKKISHYEMILIIEDNSPIPETYLDIIKQLLLQKPETSKEMNIIIDIIIQIKRLINRDVKILDNRIKKKGILSEKFLLEIKILEKDNEIKRLEKELLEMNKIIDKMK</sequence>
<organism evidence="2">
    <name type="scientific">viral metagenome</name>
    <dbReference type="NCBI Taxonomy" id="1070528"/>
    <lineage>
        <taxon>unclassified sequences</taxon>
        <taxon>metagenomes</taxon>
        <taxon>organismal metagenomes</taxon>
    </lineage>
</organism>
<evidence type="ECO:0000313" key="2">
    <source>
        <dbReference type="EMBL" id="QHT75489.1"/>
    </source>
</evidence>
<protein>
    <submittedName>
        <fullName evidence="2">Uncharacterized protein</fullName>
    </submittedName>
</protein>
<reference evidence="2" key="1">
    <citation type="journal article" date="2020" name="Nature">
        <title>Giant virus diversity and host interactions through global metagenomics.</title>
        <authorList>
            <person name="Schulz F."/>
            <person name="Roux S."/>
            <person name="Paez-Espino D."/>
            <person name="Jungbluth S."/>
            <person name="Walsh D.A."/>
            <person name="Denef V.J."/>
            <person name="McMahon K.D."/>
            <person name="Konstantinidis K.T."/>
            <person name="Eloe-Fadrosh E.A."/>
            <person name="Kyrpides N.C."/>
            <person name="Woyke T."/>
        </authorList>
    </citation>
    <scope>NUCLEOTIDE SEQUENCE</scope>
    <source>
        <strain evidence="2">GVMAG-M-3300023179-71</strain>
    </source>
</reference>
<feature type="coiled-coil region" evidence="1">
    <location>
        <begin position="137"/>
        <end position="164"/>
    </location>
</feature>
<name>A0A6C0H4U5_9ZZZZ</name>